<feature type="domain" description="Transcriptional coactivator p15 (PC4) C-terminal" evidence="8">
    <location>
        <begin position="46"/>
        <end position="96"/>
    </location>
</feature>
<accession>A0AAE1PPU3</accession>
<feature type="compositionally biased region" description="Basic and acidic residues" evidence="7">
    <location>
        <begin position="1"/>
        <end position="10"/>
    </location>
</feature>
<dbReference type="GO" id="GO:0060261">
    <property type="term" value="P:positive regulation of transcription initiation by RNA polymerase II"/>
    <property type="evidence" value="ECO:0007669"/>
    <property type="project" value="InterPro"/>
</dbReference>
<dbReference type="EMBL" id="JAWZYT010001584">
    <property type="protein sequence ID" value="KAK4310897.1"/>
    <property type="molecule type" value="Genomic_DNA"/>
</dbReference>
<reference evidence="9" key="1">
    <citation type="submission" date="2023-11" db="EMBL/GenBank/DDBJ databases">
        <title>Genome assemblies of two species of porcelain crab, Petrolisthes cinctipes and Petrolisthes manimaculis (Anomura: Porcellanidae).</title>
        <authorList>
            <person name="Angst P."/>
        </authorList>
    </citation>
    <scope>NUCLEOTIDE SEQUENCE</scope>
    <source>
        <strain evidence="9">PB745_02</strain>
        <tissue evidence="9">Gill</tissue>
    </source>
</reference>
<evidence type="ECO:0000256" key="2">
    <source>
        <dbReference type="ARBA" id="ARBA00009001"/>
    </source>
</evidence>
<gene>
    <name evidence="9" type="ORF">Pmani_017577</name>
</gene>
<dbReference type="InterPro" id="IPR003173">
    <property type="entry name" value="PC4_C"/>
</dbReference>
<sequence>MADKGKRSLDDSDSDSGPDDRNVEQPAKSSGGGAKRFKTSDGDVYFELEKLKRVTVREFRNKIYVDIREFYEKDGKMLPGKKGIALNTSGWSKLKNLIDDVDEEIQKMA</sequence>
<evidence type="ECO:0000259" key="8">
    <source>
        <dbReference type="Pfam" id="PF02229"/>
    </source>
</evidence>
<comment type="similarity">
    <text evidence="2">Belongs to the transcriptional coactivator PC4 family.</text>
</comment>
<dbReference type="Proteomes" id="UP001292094">
    <property type="component" value="Unassembled WGS sequence"/>
</dbReference>
<name>A0AAE1PPU3_9EUCA</name>
<dbReference type="PANTHER" id="PTHR13215">
    <property type="entry name" value="RNA POLYMERASE II TRANSCRIPTIONAL COACTIVATOR"/>
    <property type="match status" value="1"/>
</dbReference>
<dbReference type="SUPFAM" id="SSF54447">
    <property type="entry name" value="ssDNA-binding transcriptional regulator domain"/>
    <property type="match status" value="1"/>
</dbReference>
<keyword evidence="3" id="KW-0805">Transcription regulation</keyword>
<dbReference type="AlphaFoldDB" id="A0AAE1PPU3"/>
<keyword evidence="6" id="KW-0539">Nucleus</keyword>
<organism evidence="9 10">
    <name type="scientific">Petrolisthes manimaculis</name>
    <dbReference type="NCBI Taxonomy" id="1843537"/>
    <lineage>
        <taxon>Eukaryota</taxon>
        <taxon>Metazoa</taxon>
        <taxon>Ecdysozoa</taxon>
        <taxon>Arthropoda</taxon>
        <taxon>Crustacea</taxon>
        <taxon>Multicrustacea</taxon>
        <taxon>Malacostraca</taxon>
        <taxon>Eumalacostraca</taxon>
        <taxon>Eucarida</taxon>
        <taxon>Decapoda</taxon>
        <taxon>Pleocyemata</taxon>
        <taxon>Anomura</taxon>
        <taxon>Galatheoidea</taxon>
        <taxon>Porcellanidae</taxon>
        <taxon>Petrolisthes</taxon>
    </lineage>
</organism>
<evidence type="ECO:0000256" key="3">
    <source>
        <dbReference type="ARBA" id="ARBA00023015"/>
    </source>
</evidence>
<dbReference type="InterPro" id="IPR009044">
    <property type="entry name" value="ssDNA-bd_transcriptional_reg"/>
</dbReference>
<feature type="region of interest" description="Disordered" evidence="7">
    <location>
        <begin position="1"/>
        <end position="39"/>
    </location>
</feature>
<keyword evidence="5" id="KW-0804">Transcription</keyword>
<evidence type="ECO:0000256" key="6">
    <source>
        <dbReference type="ARBA" id="ARBA00023242"/>
    </source>
</evidence>
<evidence type="ECO:0000256" key="4">
    <source>
        <dbReference type="ARBA" id="ARBA00023125"/>
    </source>
</evidence>
<comment type="caution">
    <text evidence="9">The sequence shown here is derived from an EMBL/GenBank/DDBJ whole genome shotgun (WGS) entry which is preliminary data.</text>
</comment>
<keyword evidence="10" id="KW-1185">Reference proteome</keyword>
<dbReference type="Gene3D" id="2.30.31.10">
    <property type="entry name" value="Transcriptional Coactivator Pc4, Chain A"/>
    <property type="match status" value="1"/>
</dbReference>
<evidence type="ECO:0000313" key="9">
    <source>
        <dbReference type="EMBL" id="KAK4310897.1"/>
    </source>
</evidence>
<dbReference type="GO" id="GO:0003677">
    <property type="term" value="F:DNA binding"/>
    <property type="evidence" value="ECO:0007669"/>
    <property type="project" value="UniProtKB-KW"/>
</dbReference>
<comment type="subcellular location">
    <subcellularLocation>
        <location evidence="1">Nucleus</location>
    </subcellularLocation>
</comment>
<keyword evidence="4" id="KW-0238">DNA-binding</keyword>
<evidence type="ECO:0000256" key="1">
    <source>
        <dbReference type="ARBA" id="ARBA00004123"/>
    </source>
</evidence>
<evidence type="ECO:0000313" key="10">
    <source>
        <dbReference type="Proteomes" id="UP001292094"/>
    </source>
</evidence>
<proteinExistence type="inferred from homology"/>
<evidence type="ECO:0000256" key="7">
    <source>
        <dbReference type="SAM" id="MobiDB-lite"/>
    </source>
</evidence>
<dbReference type="GO" id="GO:0003713">
    <property type="term" value="F:transcription coactivator activity"/>
    <property type="evidence" value="ECO:0007669"/>
    <property type="project" value="InterPro"/>
</dbReference>
<dbReference type="GO" id="GO:0005634">
    <property type="term" value="C:nucleus"/>
    <property type="evidence" value="ECO:0007669"/>
    <property type="project" value="UniProtKB-SubCell"/>
</dbReference>
<dbReference type="Pfam" id="PF02229">
    <property type="entry name" value="PC4"/>
    <property type="match status" value="1"/>
</dbReference>
<evidence type="ECO:0000256" key="5">
    <source>
        <dbReference type="ARBA" id="ARBA00023163"/>
    </source>
</evidence>
<protein>
    <recommendedName>
        <fullName evidence="8">Transcriptional coactivator p15 (PC4) C-terminal domain-containing protein</fullName>
    </recommendedName>
</protein>
<dbReference type="InterPro" id="IPR045125">
    <property type="entry name" value="Sub1/Tcp4-like"/>
</dbReference>